<evidence type="ECO:0000313" key="11">
    <source>
        <dbReference type="Proteomes" id="UP001185028"/>
    </source>
</evidence>
<dbReference type="InterPro" id="IPR036259">
    <property type="entry name" value="MFS_trans_sf"/>
</dbReference>
<dbReference type="PANTHER" id="PTHR43271">
    <property type="entry name" value="BLL2771 PROTEIN"/>
    <property type="match status" value="1"/>
</dbReference>
<feature type="transmembrane region" description="Helical" evidence="8">
    <location>
        <begin position="170"/>
        <end position="192"/>
    </location>
</feature>
<feature type="transmembrane region" description="Helical" evidence="8">
    <location>
        <begin position="109"/>
        <end position="131"/>
    </location>
</feature>
<comment type="subcellular location">
    <subcellularLocation>
        <location evidence="1">Cell membrane</location>
        <topology evidence="1">Multi-pass membrane protein</topology>
    </subcellularLocation>
</comment>
<dbReference type="InterPro" id="IPR011701">
    <property type="entry name" value="MFS"/>
</dbReference>
<feature type="transmembrane region" description="Helical" evidence="8">
    <location>
        <begin position="49"/>
        <end position="72"/>
    </location>
</feature>
<feature type="transmembrane region" description="Helical" evidence="8">
    <location>
        <begin position="21"/>
        <end position="43"/>
    </location>
</feature>
<keyword evidence="3" id="KW-0813">Transport</keyword>
<evidence type="ECO:0000256" key="6">
    <source>
        <dbReference type="ARBA" id="ARBA00022989"/>
    </source>
</evidence>
<evidence type="ECO:0000256" key="2">
    <source>
        <dbReference type="ARBA" id="ARBA00008335"/>
    </source>
</evidence>
<evidence type="ECO:0000313" key="10">
    <source>
        <dbReference type="EMBL" id="MDR6244145.1"/>
    </source>
</evidence>
<feature type="transmembrane region" description="Helical" evidence="8">
    <location>
        <begin position="309"/>
        <end position="332"/>
    </location>
</feature>
<dbReference type="CDD" id="cd17324">
    <property type="entry name" value="MFS_NepI_like"/>
    <property type="match status" value="1"/>
</dbReference>
<comment type="caution">
    <text evidence="10">The sequence shown here is derived from an EMBL/GenBank/DDBJ whole genome shotgun (WGS) entry which is preliminary data.</text>
</comment>
<feature type="transmembrane region" description="Helical" evidence="8">
    <location>
        <begin position="221"/>
        <end position="241"/>
    </location>
</feature>
<evidence type="ECO:0000256" key="4">
    <source>
        <dbReference type="ARBA" id="ARBA00022475"/>
    </source>
</evidence>
<sequence length="398" mass="42904">MSIVRDGVILNETQYRWRTWLLAWSGLIVMCSLYMTIPLSTLFASQFHVSASMAALSSSVFSICFACGCLLYGAIADKYGRKRVMLVGMLGLALSTLAASLVQQFPLFIVLRALQGLTASTFSPVVLAYIVAMFPSQRRVTAIGFVSTGFLLAGIVGQVVAGYIGTHDDWHHLFLLFGCLYIVTALLLWSFLPGDTAGQPELNLYVYMKQIKHVILQKNVVLSYVVAFVLLNSFIVMYAVLNHQLQSAAYGLDEQSILWIRIAGIAGMICAPLAGILSQKRSSRFTVLLGLTVSLLSLVVMAVSVALPLLVLFSICAVAGIAISVPALVSIVGQLGSQQRGIAVSLYTFVLFVGTAFAPFLSMQFISLHSHMLALGGNALLLLPALLATLGMRLPKQG</sequence>
<gene>
    <name evidence="10" type="ORF">JOC58_002038</name>
</gene>
<dbReference type="PANTHER" id="PTHR43271:SF2">
    <property type="entry name" value="BLL2771 PROTEIN"/>
    <property type="match status" value="1"/>
</dbReference>
<evidence type="ECO:0000256" key="5">
    <source>
        <dbReference type="ARBA" id="ARBA00022692"/>
    </source>
</evidence>
<evidence type="ECO:0000256" key="8">
    <source>
        <dbReference type="SAM" id="Phobius"/>
    </source>
</evidence>
<evidence type="ECO:0000256" key="7">
    <source>
        <dbReference type="ARBA" id="ARBA00023136"/>
    </source>
</evidence>
<dbReference type="Proteomes" id="UP001185028">
    <property type="component" value="Unassembled WGS sequence"/>
</dbReference>
<keyword evidence="4" id="KW-1003">Cell membrane</keyword>
<feature type="transmembrane region" description="Helical" evidence="8">
    <location>
        <begin position="372"/>
        <end position="392"/>
    </location>
</feature>
<keyword evidence="6 8" id="KW-1133">Transmembrane helix</keyword>
<comment type="similarity">
    <text evidence="2">Belongs to the major facilitator superfamily.</text>
</comment>
<reference evidence="10 11" key="1">
    <citation type="submission" date="2023-07" db="EMBL/GenBank/DDBJ databases">
        <title>Genomic Encyclopedia of Type Strains, Phase IV (KMG-IV): sequencing the most valuable type-strain genomes for metagenomic binning, comparative biology and taxonomic classification.</title>
        <authorList>
            <person name="Goeker M."/>
        </authorList>
    </citation>
    <scope>NUCLEOTIDE SEQUENCE [LARGE SCALE GENOMIC DNA]</scope>
    <source>
        <strain evidence="10 11">DSM 22170</strain>
    </source>
</reference>
<evidence type="ECO:0000259" key="9">
    <source>
        <dbReference type="PROSITE" id="PS50850"/>
    </source>
</evidence>
<feature type="transmembrane region" description="Helical" evidence="8">
    <location>
        <begin position="84"/>
        <end position="103"/>
    </location>
</feature>
<dbReference type="RefSeq" id="WP_188776328.1">
    <property type="nucleotide sequence ID" value="NZ_BMMB01000006.1"/>
</dbReference>
<name>A0ABU1IYT0_9BACL</name>
<feature type="transmembrane region" description="Helical" evidence="8">
    <location>
        <begin position="285"/>
        <end position="303"/>
    </location>
</feature>
<evidence type="ECO:0000256" key="3">
    <source>
        <dbReference type="ARBA" id="ARBA00022448"/>
    </source>
</evidence>
<keyword evidence="5 8" id="KW-0812">Transmembrane</keyword>
<feature type="domain" description="Major facilitator superfamily (MFS) profile" evidence="9">
    <location>
        <begin position="1"/>
        <end position="396"/>
    </location>
</feature>
<dbReference type="SUPFAM" id="SSF103473">
    <property type="entry name" value="MFS general substrate transporter"/>
    <property type="match status" value="1"/>
</dbReference>
<organism evidence="10 11">
    <name type="scientific">Paenibacillus hunanensis</name>
    <dbReference type="NCBI Taxonomy" id="539262"/>
    <lineage>
        <taxon>Bacteria</taxon>
        <taxon>Bacillati</taxon>
        <taxon>Bacillota</taxon>
        <taxon>Bacilli</taxon>
        <taxon>Bacillales</taxon>
        <taxon>Paenibacillaceae</taxon>
        <taxon>Paenibacillus</taxon>
    </lineage>
</organism>
<dbReference type="Gene3D" id="1.20.1250.20">
    <property type="entry name" value="MFS general substrate transporter like domains"/>
    <property type="match status" value="1"/>
</dbReference>
<dbReference type="InterPro" id="IPR020846">
    <property type="entry name" value="MFS_dom"/>
</dbReference>
<keyword evidence="7 8" id="KW-0472">Membrane</keyword>
<dbReference type="PROSITE" id="PS50850">
    <property type="entry name" value="MFS"/>
    <property type="match status" value="1"/>
</dbReference>
<feature type="transmembrane region" description="Helical" evidence="8">
    <location>
        <begin position="256"/>
        <end position="278"/>
    </location>
</feature>
<feature type="transmembrane region" description="Helical" evidence="8">
    <location>
        <begin position="344"/>
        <end position="366"/>
    </location>
</feature>
<protein>
    <submittedName>
        <fullName evidence="10">MFS family arabinose efflux permease</fullName>
    </submittedName>
</protein>
<dbReference type="Pfam" id="PF07690">
    <property type="entry name" value="MFS_1"/>
    <property type="match status" value="1"/>
</dbReference>
<proteinExistence type="inferred from homology"/>
<evidence type="ECO:0000256" key="1">
    <source>
        <dbReference type="ARBA" id="ARBA00004651"/>
    </source>
</evidence>
<dbReference type="EMBL" id="JAVDQH010000007">
    <property type="protein sequence ID" value="MDR6244145.1"/>
    <property type="molecule type" value="Genomic_DNA"/>
</dbReference>
<keyword evidence="11" id="KW-1185">Reference proteome</keyword>
<accession>A0ABU1IYT0</accession>
<feature type="transmembrane region" description="Helical" evidence="8">
    <location>
        <begin position="143"/>
        <end position="164"/>
    </location>
</feature>